<name>K2R991_MACPH</name>
<dbReference type="OrthoDB" id="7464126at2759"/>
<sequence>MALLYPRSKSLQSQILEYFIVVVGLCHHLLDFTQKSAFRKFTFTLNDLYLKDFQTDLDRWAIAIKDELDVIEAQENSRFRALYSKLSKSASHQQKLATNLRVLDFCSKYNHQMTWKQTRKVGNAALFTQLAENQKWKDCSSSCTFLCTGKLGSGKSVLLANIVDDLNIHAEKDKIAVAYFFLQE</sequence>
<evidence type="ECO:0000313" key="3">
    <source>
        <dbReference type="EMBL" id="EKG09442.1"/>
    </source>
</evidence>
<dbReference type="STRING" id="1126212.K2R991"/>
<dbReference type="AlphaFoldDB" id="K2R991"/>
<protein>
    <submittedName>
        <fullName evidence="3">NACHT domain protein</fullName>
    </submittedName>
</protein>
<dbReference type="eggNOG" id="KOG4177">
    <property type="taxonomic scope" value="Eukaryota"/>
</dbReference>
<comment type="caution">
    <text evidence="3">The sequence shown here is derived from an EMBL/GenBank/DDBJ whole genome shotgun (WGS) entry which is preliminary data.</text>
</comment>
<reference evidence="3 4" key="1">
    <citation type="journal article" date="2012" name="BMC Genomics">
        <title>Tools to kill: Genome of one of the most destructive plant pathogenic fungi Macrophomina phaseolina.</title>
        <authorList>
            <person name="Islam M.S."/>
            <person name="Haque M.S."/>
            <person name="Islam M.M."/>
            <person name="Emdad E.M."/>
            <person name="Halim A."/>
            <person name="Hossen Q.M.M."/>
            <person name="Hossain M.Z."/>
            <person name="Ahmed B."/>
            <person name="Rahim S."/>
            <person name="Rahman M.S."/>
            <person name="Alam M.M."/>
            <person name="Hou S."/>
            <person name="Wan X."/>
            <person name="Saito J.A."/>
            <person name="Alam M."/>
        </authorList>
    </citation>
    <scope>NUCLEOTIDE SEQUENCE [LARGE SCALE GENOMIC DNA]</scope>
    <source>
        <strain evidence="3 4">MS6</strain>
    </source>
</reference>
<dbReference type="PANTHER" id="PTHR10039:SF10">
    <property type="entry name" value="NACHT DOMAIN-CONTAINING PROTEIN"/>
    <property type="match status" value="1"/>
</dbReference>
<dbReference type="Pfam" id="PF24883">
    <property type="entry name" value="NPHP3_N"/>
    <property type="match status" value="1"/>
</dbReference>
<evidence type="ECO:0000256" key="1">
    <source>
        <dbReference type="ARBA" id="ARBA00022737"/>
    </source>
</evidence>
<dbReference type="PANTHER" id="PTHR10039">
    <property type="entry name" value="AMELOGENIN"/>
    <property type="match status" value="1"/>
</dbReference>
<gene>
    <name evidence="3" type="ORF">MPH_13519</name>
</gene>
<dbReference type="VEuPathDB" id="FungiDB:MPH_13519"/>
<accession>K2R991</accession>
<dbReference type="EMBL" id="AHHD01000665">
    <property type="protein sequence ID" value="EKG09442.1"/>
    <property type="molecule type" value="Genomic_DNA"/>
</dbReference>
<dbReference type="InterPro" id="IPR056884">
    <property type="entry name" value="NPHP3-like_N"/>
</dbReference>
<evidence type="ECO:0000313" key="4">
    <source>
        <dbReference type="Proteomes" id="UP000007129"/>
    </source>
</evidence>
<proteinExistence type="predicted"/>
<keyword evidence="1" id="KW-0677">Repeat</keyword>
<evidence type="ECO:0000259" key="2">
    <source>
        <dbReference type="Pfam" id="PF24883"/>
    </source>
</evidence>
<feature type="domain" description="Nephrocystin 3-like N-terminal" evidence="2">
    <location>
        <begin position="127"/>
        <end position="183"/>
    </location>
</feature>
<dbReference type="HOGENOM" id="CLU_1468448_0_0_1"/>
<organism evidence="3 4">
    <name type="scientific">Macrophomina phaseolina (strain MS6)</name>
    <name type="common">Charcoal rot fungus</name>
    <dbReference type="NCBI Taxonomy" id="1126212"/>
    <lineage>
        <taxon>Eukaryota</taxon>
        <taxon>Fungi</taxon>
        <taxon>Dikarya</taxon>
        <taxon>Ascomycota</taxon>
        <taxon>Pezizomycotina</taxon>
        <taxon>Dothideomycetes</taxon>
        <taxon>Dothideomycetes incertae sedis</taxon>
        <taxon>Botryosphaeriales</taxon>
        <taxon>Botryosphaeriaceae</taxon>
        <taxon>Macrophomina</taxon>
    </lineage>
</organism>
<dbReference type="Proteomes" id="UP000007129">
    <property type="component" value="Unassembled WGS sequence"/>
</dbReference>
<dbReference type="InParanoid" id="K2R991"/>